<dbReference type="AlphaFoldDB" id="A0A165FU82"/>
<gene>
    <name evidence="2" type="ORF">CALCODRAFT_496328</name>
</gene>
<protein>
    <submittedName>
        <fullName evidence="2">Uncharacterized protein</fullName>
    </submittedName>
</protein>
<keyword evidence="3" id="KW-1185">Reference proteome</keyword>
<accession>A0A165FU82</accession>
<evidence type="ECO:0000256" key="1">
    <source>
        <dbReference type="SAM" id="MobiDB-lite"/>
    </source>
</evidence>
<feature type="region of interest" description="Disordered" evidence="1">
    <location>
        <begin position="213"/>
        <end position="232"/>
    </location>
</feature>
<name>A0A165FU82_9BASI</name>
<dbReference type="Proteomes" id="UP000076842">
    <property type="component" value="Unassembled WGS sequence"/>
</dbReference>
<evidence type="ECO:0000313" key="3">
    <source>
        <dbReference type="Proteomes" id="UP000076842"/>
    </source>
</evidence>
<reference evidence="2 3" key="1">
    <citation type="journal article" date="2016" name="Mol. Biol. Evol.">
        <title>Comparative Genomics of Early-Diverging Mushroom-Forming Fungi Provides Insights into the Origins of Lignocellulose Decay Capabilities.</title>
        <authorList>
            <person name="Nagy L.G."/>
            <person name="Riley R."/>
            <person name="Tritt A."/>
            <person name="Adam C."/>
            <person name="Daum C."/>
            <person name="Floudas D."/>
            <person name="Sun H."/>
            <person name="Yadav J.S."/>
            <person name="Pangilinan J."/>
            <person name="Larsson K.H."/>
            <person name="Matsuura K."/>
            <person name="Barry K."/>
            <person name="Labutti K."/>
            <person name="Kuo R."/>
            <person name="Ohm R.A."/>
            <person name="Bhattacharya S.S."/>
            <person name="Shirouzu T."/>
            <person name="Yoshinaga Y."/>
            <person name="Martin F.M."/>
            <person name="Grigoriev I.V."/>
            <person name="Hibbett D.S."/>
        </authorList>
    </citation>
    <scope>NUCLEOTIDE SEQUENCE [LARGE SCALE GENOMIC DNA]</scope>
    <source>
        <strain evidence="2 3">HHB12733</strain>
    </source>
</reference>
<sequence>MRLATITDLVDSGGVLTPEVLLLNEMTGWHAVVLVGIHDNDTTAPLEATVRKVPLHHRRCCGTDETDEYEHMLTDYEEYMKELVSPLNDPPTWIVNLSGDTGRELYCNITPPDVIARLEGGHCWFCHGSRNICAGCTGGVAQDFDVFMSCGTDLACPNCMGIDTALEDKEWQKRYLMGDGFTAEEIRDRTKHLNRRLAELGYAPMKWRDHEADRMDRKAERRRARRKTQTTV</sequence>
<dbReference type="EMBL" id="KV423966">
    <property type="protein sequence ID" value="KZT57209.1"/>
    <property type="molecule type" value="Genomic_DNA"/>
</dbReference>
<organism evidence="2 3">
    <name type="scientific">Calocera cornea HHB12733</name>
    <dbReference type="NCBI Taxonomy" id="1353952"/>
    <lineage>
        <taxon>Eukaryota</taxon>
        <taxon>Fungi</taxon>
        <taxon>Dikarya</taxon>
        <taxon>Basidiomycota</taxon>
        <taxon>Agaricomycotina</taxon>
        <taxon>Dacrymycetes</taxon>
        <taxon>Dacrymycetales</taxon>
        <taxon>Dacrymycetaceae</taxon>
        <taxon>Calocera</taxon>
    </lineage>
</organism>
<evidence type="ECO:0000313" key="2">
    <source>
        <dbReference type="EMBL" id="KZT57209.1"/>
    </source>
</evidence>
<proteinExistence type="predicted"/>
<dbReference type="OrthoDB" id="4501419at2759"/>
<dbReference type="InParanoid" id="A0A165FU82"/>
<dbReference type="STRING" id="1353952.A0A165FU82"/>
<feature type="compositionally biased region" description="Basic residues" evidence="1">
    <location>
        <begin position="220"/>
        <end position="232"/>
    </location>
</feature>